<dbReference type="PANTHER" id="PTHR30250">
    <property type="entry name" value="PST FAMILY PREDICTED COLANIC ACID TRANSPORTER"/>
    <property type="match status" value="1"/>
</dbReference>
<feature type="transmembrane region" description="Helical" evidence="6">
    <location>
        <begin position="95"/>
        <end position="113"/>
    </location>
</feature>
<reference evidence="7 8" key="1">
    <citation type="submission" date="2018-01" db="EMBL/GenBank/DDBJ databases">
        <title>Lactibacter flavus gen. nov., sp. nov., a novel bacterium of the family Propionibacteriaceae isolated from raw milk and dairy products.</title>
        <authorList>
            <person name="Wenning M."/>
            <person name="Breitenwieser F."/>
            <person name="Huptas C."/>
            <person name="von Neubeck M."/>
            <person name="Busse H.-J."/>
            <person name="Scherer S."/>
        </authorList>
    </citation>
    <scope>NUCLEOTIDE SEQUENCE [LARGE SCALE GENOMIC DNA]</scope>
    <source>
        <strain evidence="7 8">VG341</strain>
    </source>
</reference>
<protein>
    <recommendedName>
        <fullName evidence="9">Lipopolysaccharide biosynthesis protein</fullName>
    </recommendedName>
</protein>
<accession>A0A4Q2EKC8</accession>
<evidence type="ECO:0008006" key="9">
    <source>
        <dbReference type="Google" id="ProtNLM"/>
    </source>
</evidence>
<name>A0A4Q2EKC8_9ACTN</name>
<keyword evidence="5 6" id="KW-0472">Membrane</keyword>
<proteinExistence type="predicted"/>
<feature type="transmembrane region" description="Helical" evidence="6">
    <location>
        <begin position="298"/>
        <end position="319"/>
    </location>
</feature>
<dbReference type="GO" id="GO:0005886">
    <property type="term" value="C:plasma membrane"/>
    <property type="evidence" value="ECO:0007669"/>
    <property type="project" value="UniProtKB-SubCell"/>
</dbReference>
<evidence type="ECO:0000313" key="8">
    <source>
        <dbReference type="Proteomes" id="UP000290624"/>
    </source>
</evidence>
<feature type="transmembrane region" description="Helical" evidence="6">
    <location>
        <begin position="119"/>
        <end position="140"/>
    </location>
</feature>
<feature type="transmembrane region" description="Helical" evidence="6">
    <location>
        <begin position="225"/>
        <end position="243"/>
    </location>
</feature>
<dbReference type="EMBL" id="PPCV01000002">
    <property type="protein sequence ID" value="RXW32934.1"/>
    <property type="molecule type" value="Genomic_DNA"/>
</dbReference>
<dbReference type="PANTHER" id="PTHR30250:SF11">
    <property type="entry name" value="O-ANTIGEN TRANSPORTER-RELATED"/>
    <property type="match status" value="1"/>
</dbReference>
<dbReference type="Pfam" id="PF01943">
    <property type="entry name" value="Polysacc_synt"/>
    <property type="match status" value="1"/>
</dbReference>
<evidence type="ECO:0000256" key="3">
    <source>
        <dbReference type="ARBA" id="ARBA00022692"/>
    </source>
</evidence>
<keyword evidence="4 6" id="KW-1133">Transmembrane helix</keyword>
<feature type="transmembrane region" description="Helical" evidence="6">
    <location>
        <begin position="396"/>
        <end position="419"/>
    </location>
</feature>
<comment type="subcellular location">
    <subcellularLocation>
        <location evidence="1">Cell membrane</location>
        <topology evidence="1">Multi-pass membrane protein</topology>
    </subcellularLocation>
</comment>
<organism evidence="7 8">
    <name type="scientific">Propioniciclava flava</name>
    <dbReference type="NCBI Taxonomy" id="2072026"/>
    <lineage>
        <taxon>Bacteria</taxon>
        <taxon>Bacillati</taxon>
        <taxon>Actinomycetota</taxon>
        <taxon>Actinomycetes</taxon>
        <taxon>Propionibacteriales</taxon>
        <taxon>Propionibacteriaceae</taxon>
        <taxon>Propioniciclava</taxon>
    </lineage>
</organism>
<dbReference type="OrthoDB" id="3246647at2"/>
<dbReference type="Proteomes" id="UP000290624">
    <property type="component" value="Unassembled WGS sequence"/>
</dbReference>
<evidence type="ECO:0000256" key="2">
    <source>
        <dbReference type="ARBA" id="ARBA00022475"/>
    </source>
</evidence>
<sequence length="430" mass="46173">MTVPHGDETQVERPRTADVGRTMFWLTFGTLLYVAAQWVLTVIVFKLAGPEANGDYTLGLSSSNVAYAVVMFGMRPYQISDTRGEFADRTYFASRALTSLLAIGSALLIFPFTADFARLWPLLVVFLLFRLTEGWMDVFHGVLQKANRMDKAGVALIVRAVVITAVFSILMAVTGSVFIAVSGMLVVSVLALIVLEWRWTKPYVDSVPLAAAGGWRRAAELVRHCVPLLAANLAYSAILFMSRNSVGDIWGPGVLGFYGAISAPLLLVPLIVSSLYTPFMGHLAEYKLSGQVRRLMTLAGQLMGAILGLITIAFVLLPWVGPPILALIFGSSILDHMDLLIPVAASVSLTALVGFGNAVLTSVRRVGWTMLAAAVAVVLVFFIGDHLVTAYGANGASFALVLGQGAQLLVTLIGFLVSLRSLRPAPSAQR</sequence>
<dbReference type="InterPro" id="IPR050833">
    <property type="entry name" value="Poly_Biosynth_Transport"/>
</dbReference>
<keyword evidence="3 6" id="KW-0812">Transmembrane</keyword>
<feature type="transmembrane region" description="Helical" evidence="6">
    <location>
        <begin position="23"/>
        <end position="44"/>
    </location>
</feature>
<feature type="transmembrane region" description="Helical" evidence="6">
    <location>
        <begin position="255"/>
        <end position="277"/>
    </location>
</feature>
<comment type="caution">
    <text evidence="7">The sequence shown here is derived from an EMBL/GenBank/DDBJ whole genome shotgun (WGS) entry which is preliminary data.</text>
</comment>
<dbReference type="AlphaFoldDB" id="A0A4Q2EKC8"/>
<evidence type="ECO:0000256" key="6">
    <source>
        <dbReference type="SAM" id="Phobius"/>
    </source>
</evidence>
<feature type="transmembrane region" description="Helical" evidence="6">
    <location>
        <begin position="56"/>
        <end position="74"/>
    </location>
</feature>
<feature type="transmembrane region" description="Helical" evidence="6">
    <location>
        <begin position="339"/>
        <end position="359"/>
    </location>
</feature>
<evidence type="ECO:0000313" key="7">
    <source>
        <dbReference type="EMBL" id="RXW32934.1"/>
    </source>
</evidence>
<feature type="transmembrane region" description="Helical" evidence="6">
    <location>
        <begin position="152"/>
        <end position="171"/>
    </location>
</feature>
<evidence type="ECO:0000256" key="4">
    <source>
        <dbReference type="ARBA" id="ARBA00022989"/>
    </source>
</evidence>
<feature type="transmembrane region" description="Helical" evidence="6">
    <location>
        <begin position="177"/>
        <end position="195"/>
    </location>
</feature>
<evidence type="ECO:0000256" key="1">
    <source>
        <dbReference type="ARBA" id="ARBA00004651"/>
    </source>
</evidence>
<evidence type="ECO:0000256" key="5">
    <source>
        <dbReference type="ARBA" id="ARBA00023136"/>
    </source>
</evidence>
<gene>
    <name evidence="7" type="ORF">C1706_03390</name>
</gene>
<feature type="transmembrane region" description="Helical" evidence="6">
    <location>
        <begin position="366"/>
        <end position="384"/>
    </location>
</feature>
<keyword evidence="2" id="KW-1003">Cell membrane</keyword>
<dbReference type="InterPro" id="IPR002797">
    <property type="entry name" value="Polysacc_synth"/>
</dbReference>
<keyword evidence="8" id="KW-1185">Reference proteome</keyword>